<accession>A0ABT4QE75</accession>
<name>A0ABT4QE75_9BACL</name>
<protein>
    <recommendedName>
        <fullName evidence="3">DUF4309 domain-containing protein</fullName>
    </recommendedName>
</protein>
<gene>
    <name evidence="1" type="ORF">O9H85_22560</name>
</gene>
<organism evidence="1 2">
    <name type="scientific">Paenibacillus gyeongsangnamensis</name>
    <dbReference type="NCBI Taxonomy" id="3388067"/>
    <lineage>
        <taxon>Bacteria</taxon>
        <taxon>Bacillati</taxon>
        <taxon>Bacillota</taxon>
        <taxon>Bacilli</taxon>
        <taxon>Bacillales</taxon>
        <taxon>Paenibacillaceae</taxon>
        <taxon>Paenibacillus</taxon>
    </lineage>
</organism>
<dbReference type="EMBL" id="JAQAGZ010000015">
    <property type="protein sequence ID" value="MCZ8515150.1"/>
    <property type="molecule type" value="Genomic_DNA"/>
</dbReference>
<proteinExistence type="predicted"/>
<keyword evidence="2" id="KW-1185">Reference proteome</keyword>
<evidence type="ECO:0008006" key="3">
    <source>
        <dbReference type="Google" id="ProtNLM"/>
    </source>
</evidence>
<reference evidence="1 2" key="1">
    <citation type="submission" date="2022-12" db="EMBL/GenBank/DDBJ databases">
        <title>Draft genome sequence of Paenibacillus sp. dW9.</title>
        <authorList>
            <person name="Choi E.-W."/>
            <person name="Kim D.-U."/>
        </authorList>
    </citation>
    <scope>NUCLEOTIDE SEQUENCE [LARGE SCALE GENOMIC DNA]</scope>
    <source>
        <strain evidence="2">dW9</strain>
    </source>
</reference>
<dbReference type="Proteomes" id="UP001527882">
    <property type="component" value="Unassembled WGS sequence"/>
</dbReference>
<dbReference type="RefSeq" id="WP_269883675.1">
    <property type="nucleotide sequence ID" value="NZ_JAQAGZ010000015.1"/>
</dbReference>
<sequence>MNRVLLLMFVVLMFLYTTGLEADRYLTDTVHNRLKSALNRGAHDASLQVDRRKLAEGRIMFDRPAARKAFEQGLRNNLQLGEDGLPLPQTLFREPPELLFEDYVDESDPGDLFPRSYVQTDRSITQVLKGPAVIYQIRIRMPKAHVFSYDGYIYKTVIYEYPLNGGTIN</sequence>
<evidence type="ECO:0000313" key="1">
    <source>
        <dbReference type="EMBL" id="MCZ8515150.1"/>
    </source>
</evidence>
<evidence type="ECO:0000313" key="2">
    <source>
        <dbReference type="Proteomes" id="UP001527882"/>
    </source>
</evidence>
<comment type="caution">
    <text evidence="1">The sequence shown here is derived from an EMBL/GenBank/DDBJ whole genome shotgun (WGS) entry which is preliminary data.</text>
</comment>